<dbReference type="EMBL" id="LAZR01000095">
    <property type="protein sequence ID" value="KKN92471.1"/>
    <property type="molecule type" value="Genomic_DNA"/>
</dbReference>
<evidence type="ECO:0000313" key="1">
    <source>
        <dbReference type="EMBL" id="KKN92471.1"/>
    </source>
</evidence>
<organism evidence="1">
    <name type="scientific">marine sediment metagenome</name>
    <dbReference type="NCBI Taxonomy" id="412755"/>
    <lineage>
        <taxon>unclassified sequences</taxon>
        <taxon>metagenomes</taxon>
        <taxon>ecological metagenomes</taxon>
    </lineage>
</organism>
<gene>
    <name evidence="1" type="ORF">LCGC14_0209620</name>
</gene>
<proteinExistence type="predicted"/>
<comment type="caution">
    <text evidence="1">The sequence shown here is derived from an EMBL/GenBank/DDBJ whole genome shotgun (WGS) entry which is preliminary data.</text>
</comment>
<sequence length="97" mass="10712">MTKTELKAAHKELKKLNAVIAAAGKDNGIVITENAKNTEAYGERYVFVSIPKDDLKLRKQLKAIRYGASSRGKARWCREDSLWSIKASALKGTVFGS</sequence>
<name>A0A0F9X134_9ZZZZ</name>
<accession>A0A0F9X134</accession>
<reference evidence="1" key="1">
    <citation type="journal article" date="2015" name="Nature">
        <title>Complex archaea that bridge the gap between prokaryotes and eukaryotes.</title>
        <authorList>
            <person name="Spang A."/>
            <person name="Saw J.H."/>
            <person name="Jorgensen S.L."/>
            <person name="Zaremba-Niedzwiedzka K."/>
            <person name="Martijn J."/>
            <person name="Lind A.E."/>
            <person name="van Eijk R."/>
            <person name="Schleper C."/>
            <person name="Guy L."/>
            <person name="Ettema T.J."/>
        </authorList>
    </citation>
    <scope>NUCLEOTIDE SEQUENCE</scope>
</reference>
<dbReference type="AlphaFoldDB" id="A0A0F9X134"/>
<protein>
    <submittedName>
        <fullName evidence="1">Uncharacterized protein</fullName>
    </submittedName>
</protein>